<dbReference type="SUPFAM" id="SSF55486">
    <property type="entry name" value="Metalloproteases ('zincins'), catalytic domain"/>
    <property type="match status" value="1"/>
</dbReference>
<dbReference type="AlphaFoldDB" id="A0A6N4XEH3"/>
<reference evidence="3 4" key="1">
    <citation type="submission" date="2020-01" db="EMBL/GenBank/DDBJ databases">
        <authorList>
            <person name="Rodrigo-Torres L."/>
            <person name="Arahal R. D."/>
            <person name="Lucena T."/>
        </authorList>
    </citation>
    <scope>NUCLEOTIDE SEQUENCE [LARGE SCALE GENOMIC DNA]</scope>
    <source>
        <strain evidence="3 4">CECT 9293</strain>
    </source>
</reference>
<dbReference type="Gene3D" id="3.40.390.10">
    <property type="entry name" value="Collagenase (Catalytic Domain)"/>
    <property type="match status" value="1"/>
</dbReference>
<gene>
    <name evidence="3" type="ORF">CHRY9293_03109</name>
</gene>
<accession>A0A6N4XEH3</accession>
<dbReference type="Pfam" id="PF20009">
    <property type="entry name" value="GEVED"/>
    <property type="match status" value="1"/>
</dbReference>
<evidence type="ECO:0000259" key="2">
    <source>
        <dbReference type="PROSITE" id="PS50853"/>
    </source>
</evidence>
<keyword evidence="1" id="KW-0732">Signal</keyword>
<evidence type="ECO:0000313" key="4">
    <source>
        <dbReference type="Proteomes" id="UP000445144"/>
    </source>
</evidence>
<keyword evidence="4" id="KW-1185">Reference proteome</keyword>
<dbReference type="InterPro" id="IPR036116">
    <property type="entry name" value="FN3_sf"/>
</dbReference>
<feature type="domain" description="Fibronectin type-III" evidence="2">
    <location>
        <begin position="644"/>
        <end position="729"/>
    </location>
</feature>
<dbReference type="Proteomes" id="UP000445144">
    <property type="component" value="Unassembled WGS sequence"/>
</dbReference>
<dbReference type="GO" id="GO:0008237">
    <property type="term" value="F:metallopeptidase activity"/>
    <property type="evidence" value="ECO:0007669"/>
    <property type="project" value="InterPro"/>
</dbReference>
<dbReference type="CDD" id="cd00063">
    <property type="entry name" value="FN3"/>
    <property type="match status" value="1"/>
</dbReference>
<dbReference type="Pfam" id="PF18962">
    <property type="entry name" value="Por_Secre_tail"/>
    <property type="match status" value="1"/>
</dbReference>
<dbReference type="Gene3D" id="2.60.40.10">
    <property type="entry name" value="Immunoglobulins"/>
    <property type="match status" value="2"/>
</dbReference>
<evidence type="ECO:0000313" key="3">
    <source>
        <dbReference type="EMBL" id="CAA7197052.1"/>
    </source>
</evidence>
<dbReference type="RefSeq" id="WP_162033763.1">
    <property type="nucleotide sequence ID" value="NZ_CACVBR010000038.1"/>
</dbReference>
<protein>
    <recommendedName>
        <fullName evidence="2">Fibronectin type-III domain-containing protein</fullName>
    </recommendedName>
</protein>
<proteinExistence type="predicted"/>
<sequence length="959" mass="104334">MKKIIILLYSVLGNYMFSQWSPINHKKNPEKDYDRSGYYKLDLDAMRGLLKNAQETGSKSKPVEIALPTLEGQMEKFAIYSLPVMVKELAEQYQLGSYVGVGVDDPSKYVRFSVAPNDFQSMIIKNGESEFIDAPGKDKTIYIVHPRSKGNTGFGCGVDESPISVKQLEQLREQGKTFTNQPTDFSKSLDQKFRTMRLAISTTGEYTQYFGGTVAGALAAINATMTRVNGVLEKDFALHLDVQNFPGLIYTDPATDPYSDNGANDDNWILGVQNVLTTTIGNDNYDIGHLFVGHQDSTSGIAGLACVGCTCSNPANSTSLAKGSAFSSANIPQGDAFDITIVAHEIGHQLGATHTFSNNIEGSGTNVEPGLGFTIMSYGGIDIGPYYHYVSGSQIVNTLINTSCYTETPIVNTPPVIASHPLVYNIPKGTAFVLTASVNDPEDDPMTYTWEQTDNASAPVTDVTGNNLTGGLFRSLLPGTSPTRYFPKLSSVLNGNLTIPSDWETVPNVSRLMGFALTVRDNHPIATQQQTQTTQQFIFAGSDGPFKINTTQVDPTTPSLVEWDVVNTNAAPYNVANVKIDYTTDNGSTWNILSASTPNDGSESLSFPMSLNNQSIKLRISAIDNVFYAIGKIVITNGVCETMTPANVVVSDIMFSSATITWDSIAGATYQIRYKKSTDVSWSQTTSTTNSIILNNLDGITQYDVQVSTVCSAIAGSFSETIHFTTLDYCELFSFGDPNDYISNVTLSNVNNSSGASTYTNYTSDPSMEVSLSIGGSYTLSVGKGWLNTAPRANMVSAWIDFDNNGMFEDSEEVMATGNNIANLVVSNFIVPTTAVTNKKLRMRVISSFEIQPSPCLPYNNGEAEDYSVVINEVLSTNDIIDSKKDDIQLYPNPVSDVLHITKISDKAKFKLYNAVGQLVRSGEITHGQINVSTLITGEYTISVEEKGKNMFRSKFIKK</sequence>
<name>A0A6N4XEH3_9FLAO</name>
<dbReference type="InterPro" id="IPR013783">
    <property type="entry name" value="Ig-like_fold"/>
</dbReference>
<dbReference type="InterPro" id="IPR045474">
    <property type="entry name" value="GEVED"/>
</dbReference>
<dbReference type="Pfam" id="PF13583">
    <property type="entry name" value="Reprolysin_4"/>
    <property type="match status" value="1"/>
</dbReference>
<dbReference type="NCBIfam" id="TIGR04183">
    <property type="entry name" value="Por_Secre_tail"/>
    <property type="match status" value="1"/>
</dbReference>
<dbReference type="InterPro" id="IPR024079">
    <property type="entry name" value="MetalloPept_cat_dom_sf"/>
</dbReference>
<organism evidence="3 4">
    <name type="scientific">Chryseobacterium potabilaquae</name>
    <dbReference type="NCBI Taxonomy" id="2675057"/>
    <lineage>
        <taxon>Bacteria</taxon>
        <taxon>Pseudomonadati</taxon>
        <taxon>Bacteroidota</taxon>
        <taxon>Flavobacteriia</taxon>
        <taxon>Flavobacteriales</taxon>
        <taxon>Weeksellaceae</taxon>
        <taxon>Chryseobacterium group</taxon>
        <taxon>Chryseobacterium</taxon>
    </lineage>
</organism>
<dbReference type="PROSITE" id="PS50853">
    <property type="entry name" value="FN3"/>
    <property type="match status" value="1"/>
</dbReference>
<dbReference type="EMBL" id="CACVBR010000038">
    <property type="protein sequence ID" value="CAA7197052.1"/>
    <property type="molecule type" value="Genomic_DNA"/>
</dbReference>
<evidence type="ECO:0000256" key="1">
    <source>
        <dbReference type="ARBA" id="ARBA00022729"/>
    </source>
</evidence>
<dbReference type="InterPro" id="IPR003961">
    <property type="entry name" value="FN3_dom"/>
</dbReference>
<dbReference type="Pfam" id="PF00041">
    <property type="entry name" value="fn3"/>
    <property type="match status" value="1"/>
</dbReference>
<dbReference type="SUPFAM" id="SSF49265">
    <property type="entry name" value="Fibronectin type III"/>
    <property type="match status" value="1"/>
</dbReference>
<dbReference type="InterPro" id="IPR026444">
    <property type="entry name" value="Secre_tail"/>
</dbReference>